<proteinExistence type="inferred from homology"/>
<dbReference type="InterPro" id="IPR000847">
    <property type="entry name" value="LysR_HTH_N"/>
</dbReference>
<comment type="caution">
    <text evidence="6">The sequence shown here is derived from an EMBL/GenBank/DDBJ whole genome shotgun (WGS) entry which is preliminary data.</text>
</comment>
<evidence type="ECO:0000259" key="5">
    <source>
        <dbReference type="PROSITE" id="PS50931"/>
    </source>
</evidence>
<accession>A0A437QAZ0</accession>
<dbReference type="SUPFAM" id="SSF46785">
    <property type="entry name" value="Winged helix' DNA-binding domain"/>
    <property type="match status" value="1"/>
</dbReference>
<evidence type="ECO:0000256" key="3">
    <source>
        <dbReference type="ARBA" id="ARBA00023125"/>
    </source>
</evidence>
<protein>
    <submittedName>
        <fullName evidence="6">LysR family transcriptional regulator</fullName>
    </submittedName>
</protein>
<gene>
    <name evidence="6" type="ORF">EOE65_07115</name>
</gene>
<dbReference type="PROSITE" id="PS50931">
    <property type="entry name" value="HTH_LYSR"/>
    <property type="match status" value="1"/>
</dbReference>
<evidence type="ECO:0000256" key="4">
    <source>
        <dbReference type="ARBA" id="ARBA00023163"/>
    </source>
</evidence>
<evidence type="ECO:0000256" key="1">
    <source>
        <dbReference type="ARBA" id="ARBA00009437"/>
    </source>
</evidence>
<dbReference type="SUPFAM" id="SSF53850">
    <property type="entry name" value="Periplasmic binding protein-like II"/>
    <property type="match status" value="1"/>
</dbReference>
<dbReference type="GO" id="GO:0043565">
    <property type="term" value="F:sequence-specific DNA binding"/>
    <property type="evidence" value="ECO:0007669"/>
    <property type="project" value="TreeGrafter"/>
</dbReference>
<dbReference type="GO" id="GO:0003700">
    <property type="term" value="F:DNA-binding transcription factor activity"/>
    <property type="evidence" value="ECO:0007669"/>
    <property type="project" value="InterPro"/>
</dbReference>
<dbReference type="InterPro" id="IPR058163">
    <property type="entry name" value="LysR-type_TF_proteobact-type"/>
</dbReference>
<keyword evidence="3" id="KW-0238">DNA-binding</keyword>
<keyword evidence="7" id="KW-1185">Reference proteome</keyword>
<dbReference type="EMBL" id="SACQ01000002">
    <property type="protein sequence ID" value="RVU31742.1"/>
    <property type="molecule type" value="Genomic_DNA"/>
</dbReference>
<evidence type="ECO:0000313" key="7">
    <source>
        <dbReference type="Proteomes" id="UP000282818"/>
    </source>
</evidence>
<dbReference type="RefSeq" id="WP_127693601.1">
    <property type="nucleotide sequence ID" value="NZ_SACQ01000002.1"/>
</dbReference>
<evidence type="ECO:0000313" key="6">
    <source>
        <dbReference type="EMBL" id="RVU31742.1"/>
    </source>
</evidence>
<reference evidence="6 7" key="1">
    <citation type="submission" date="2019-01" db="EMBL/GenBank/DDBJ databases">
        <authorList>
            <person name="Chen W.-M."/>
        </authorList>
    </citation>
    <scope>NUCLEOTIDE SEQUENCE [LARGE SCALE GENOMIC DNA]</scope>
    <source>
        <strain evidence="6 7">HPM-16</strain>
    </source>
</reference>
<dbReference type="FunFam" id="1.10.10.10:FF:000038">
    <property type="entry name" value="Glycine cleavage system transcriptional activator"/>
    <property type="match status" value="1"/>
</dbReference>
<dbReference type="Gene3D" id="3.40.190.10">
    <property type="entry name" value="Periplasmic binding protein-like II"/>
    <property type="match status" value="2"/>
</dbReference>
<dbReference type="Gene3D" id="1.10.10.10">
    <property type="entry name" value="Winged helix-like DNA-binding domain superfamily/Winged helix DNA-binding domain"/>
    <property type="match status" value="1"/>
</dbReference>
<keyword evidence="2" id="KW-0805">Transcription regulation</keyword>
<dbReference type="Proteomes" id="UP000282818">
    <property type="component" value="Unassembled WGS sequence"/>
</dbReference>
<feature type="domain" description="HTH lysR-type" evidence="5">
    <location>
        <begin position="4"/>
        <end position="61"/>
    </location>
</feature>
<dbReference type="Pfam" id="PF00126">
    <property type="entry name" value="HTH_1"/>
    <property type="match status" value="1"/>
</dbReference>
<dbReference type="GO" id="GO:0006351">
    <property type="term" value="P:DNA-templated transcription"/>
    <property type="evidence" value="ECO:0007669"/>
    <property type="project" value="TreeGrafter"/>
</dbReference>
<dbReference type="CDD" id="cd08432">
    <property type="entry name" value="PBP2_GcdR_TrpI_HvrB_AmpR_like"/>
    <property type="match status" value="1"/>
</dbReference>
<dbReference type="PANTHER" id="PTHR30537:SF26">
    <property type="entry name" value="GLYCINE CLEAVAGE SYSTEM TRANSCRIPTIONAL ACTIVATOR"/>
    <property type="match status" value="1"/>
</dbReference>
<evidence type="ECO:0000256" key="2">
    <source>
        <dbReference type="ARBA" id="ARBA00023015"/>
    </source>
</evidence>
<dbReference type="InterPro" id="IPR036390">
    <property type="entry name" value="WH_DNA-bd_sf"/>
</dbReference>
<name>A0A437QAZ0_9GAMM</name>
<dbReference type="InterPro" id="IPR036388">
    <property type="entry name" value="WH-like_DNA-bd_sf"/>
</dbReference>
<dbReference type="PANTHER" id="PTHR30537">
    <property type="entry name" value="HTH-TYPE TRANSCRIPTIONAL REGULATOR"/>
    <property type="match status" value="1"/>
</dbReference>
<organism evidence="6 7">
    <name type="scientific">Neptunomonas marina</name>
    <dbReference type="NCBI Taxonomy" id="1815562"/>
    <lineage>
        <taxon>Bacteria</taxon>
        <taxon>Pseudomonadati</taxon>
        <taxon>Pseudomonadota</taxon>
        <taxon>Gammaproteobacteria</taxon>
        <taxon>Oceanospirillales</taxon>
        <taxon>Oceanospirillaceae</taxon>
        <taxon>Neptunomonas</taxon>
    </lineage>
</organism>
<dbReference type="Pfam" id="PF03466">
    <property type="entry name" value="LysR_substrate"/>
    <property type="match status" value="1"/>
</dbReference>
<dbReference type="InterPro" id="IPR005119">
    <property type="entry name" value="LysR_subst-bd"/>
</dbReference>
<keyword evidence="4" id="KW-0804">Transcription</keyword>
<sequence>MRLPPLNAIRAFEVASRHLSFKKAAEELFVTPAAISYQIKLLEEHLGMTLFERHNRQVVLTKEARQALPLLSLGFEQIEKGIGLLEQVSSPNFVVSTGPAFAIKWLAPRLHEFSALYPDVNASILASLHITNFRVEPVDAAVRFGRFDDTHLFAEKLVDEFVVPLCHPGWLAAQGGLRQPADIFNHPLIHDDSIFFDPSAPSWESYAQQQGITGVDTHSGVRFNQADHALQAAMDGAGIVLSRSLLAEPDVRAGRLVKLFPETAMDTGMARYYACPREKADRRENQVFLAWLKSLLADY</sequence>
<comment type="similarity">
    <text evidence="1">Belongs to the LysR transcriptional regulatory family.</text>
</comment>
<dbReference type="AlphaFoldDB" id="A0A437QAZ0"/>
<dbReference type="PRINTS" id="PR00039">
    <property type="entry name" value="HTHLYSR"/>
</dbReference>